<protein>
    <submittedName>
        <fullName evidence="2">Uncharacterized protein</fullName>
    </submittedName>
</protein>
<dbReference type="CDD" id="cd03493">
    <property type="entry name" value="SQR_QFR_TM"/>
    <property type="match status" value="1"/>
</dbReference>
<keyword evidence="1" id="KW-1133">Transmembrane helix</keyword>
<organism evidence="2 3">
    <name type="scientific">Lucilia cuprina</name>
    <name type="common">Green bottle fly</name>
    <name type="synonym">Australian sheep blowfly</name>
    <dbReference type="NCBI Taxonomy" id="7375"/>
    <lineage>
        <taxon>Eukaryota</taxon>
        <taxon>Metazoa</taxon>
        <taxon>Ecdysozoa</taxon>
        <taxon>Arthropoda</taxon>
        <taxon>Hexapoda</taxon>
        <taxon>Insecta</taxon>
        <taxon>Pterygota</taxon>
        <taxon>Neoptera</taxon>
        <taxon>Endopterygota</taxon>
        <taxon>Diptera</taxon>
        <taxon>Brachycera</taxon>
        <taxon>Muscomorpha</taxon>
        <taxon>Oestroidea</taxon>
        <taxon>Calliphoridae</taxon>
        <taxon>Luciliinae</taxon>
        <taxon>Lucilia</taxon>
    </lineage>
</organism>
<dbReference type="OrthoDB" id="8019085at2759"/>
<dbReference type="AlphaFoldDB" id="A0A0L0C9Q5"/>
<evidence type="ECO:0000313" key="2">
    <source>
        <dbReference type="EMBL" id="KNC28982.1"/>
    </source>
</evidence>
<proteinExistence type="predicted"/>
<keyword evidence="3" id="KW-1185">Reference proteome</keyword>
<comment type="caution">
    <text evidence="2">The sequence shown here is derived from an EMBL/GenBank/DDBJ whole genome shotgun (WGS) entry which is preliminary data.</text>
</comment>
<accession>A0A0L0C9Q5</accession>
<keyword evidence="1" id="KW-0812">Transmembrane</keyword>
<name>A0A0L0C9Q5_LUCCU</name>
<feature type="transmembrane region" description="Helical" evidence="1">
    <location>
        <begin position="143"/>
        <end position="161"/>
    </location>
</feature>
<reference evidence="2 3" key="1">
    <citation type="journal article" date="2015" name="Nat. Commun.">
        <title>Lucilia cuprina genome unlocks parasitic fly biology to underpin future interventions.</title>
        <authorList>
            <person name="Anstead C.A."/>
            <person name="Korhonen P.K."/>
            <person name="Young N.D."/>
            <person name="Hall R.S."/>
            <person name="Jex A.R."/>
            <person name="Murali S.C."/>
            <person name="Hughes D.S."/>
            <person name="Lee S.F."/>
            <person name="Perry T."/>
            <person name="Stroehlein A.J."/>
            <person name="Ansell B.R."/>
            <person name="Breugelmans B."/>
            <person name="Hofmann A."/>
            <person name="Qu J."/>
            <person name="Dugan S."/>
            <person name="Lee S.L."/>
            <person name="Chao H."/>
            <person name="Dinh H."/>
            <person name="Han Y."/>
            <person name="Doddapaneni H.V."/>
            <person name="Worley K.C."/>
            <person name="Muzny D.M."/>
            <person name="Ioannidis P."/>
            <person name="Waterhouse R.M."/>
            <person name="Zdobnov E.M."/>
            <person name="James P.J."/>
            <person name="Bagnall N.H."/>
            <person name="Kotze A.C."/>
            <person name="Gibbs R.A."/>
            <person name="Richards S."/>
            <person name="Batterham P."/>
            <person name="Gasser R.B."/>
        </authorList>
    </citation>
    <scope>NUCLEOTIDE SEQUENCE [LARGE SCALE GENOMIC DNA]</scope>
    <source>
        <strain evidence="2 3">LS</strain>
        <tissue evidence="2">Full body</tissue>
    </source>
</reference>
<dbReference type="Proteomes" id="UP000037069">
    <property type="component" value="Unassembled WGS sequence"/>
</dbReference>
<sequence>MQNSCAFPATLQCKLCEFRHCNCEKCTNLRSNGKPDQEEIRKCFRNSNNATLKEANADQKAKPLPKETFNIPKTNFKERLLGIRNVKLPKFQFIPSDLNSMLFDIVGIIAFFIMATFLFWFTISQYLRDFVYLILQCGKRAQLITSILMLLLCVSITFHAIKGRHHRYQINQNIKKTSDPVLNHNTTNTNPLPKCSHCKSCQRKKCSHFNLQNSKGCGRGSKESLCTLNNRDKTQCNNNKYDKCNGKTESDNYSLTKKQNPSLCDLCAKHMKQETRSILSDDEAREMFKKYRLYAVPTEMKTPPSFTNLIEFLTGLYNTISGF</sequence>
<evidence type="ECO:0000256" key="1">
    <source>
        <dbReference type="SAM" id="Phobius"/>
    </source>
</evidence>
<gene>
    <name evidence="2" type="ORF">FF38_13772</name>
</gene>
<feature type="transmembrane region" description="Helical" evidence="1">
    <location>
        <begin position="101"/>
        <end position="123"/>
    </location>
</feature>
<keyword evidence="1" id="KW-0472">Membrane</keyword>
<evidence type="ECO:0000313" key="3">
    <source>
        <dbReference type="Proteomes" id="UP000037069"/>
    </source>
</evidence>
<dbReference type="EMBL" id="JRES01000720">
    <property type="protein sequence ID" value="KNC28982.1"/>
    <property type="molecule type" value="Genomic_DNA"/>
</dbReference>